<feature type="domain" description="AprE-like beta-barrel" evidence="3">
    <location>
        <begin position="301"/>
        <end position="397"/>
    </location>
</feature>
<feature type="domain" description="CusB-like barrel-sandwich hybrid" evidence="2">
    <location>
        <begin position="70"/>
        <end position="293"/>
    </location>
</feature>
<dbReference type="AlphaFoldDB" id="E6WU59"/>
<dbReference type="Gene3D" id="2.40.50.100">
    <property type="match status" value="1"/>
</dbReference>
<dbReference type="SUPFAM" id="SSF51230">
    <property type="entry name" value="Single hybrid motif"/>
    <property type="match status" value="1"/>
</dbReference>
<keyword evidence="1" id="KW-1133">Transmembrane helix</keyword>
<sequence>MSDELFRREVLEARRGSWLGGIQLAQPLPLWLLTLAATLVAAAIGTFLVLGSYTRRSTVGGHLVPTRGMSTVLAPATGVVEAVRVQEGERVRAGQTLLVIAVPRAITGIGDTRQALEQRLRQRREGLHAAHVAQRHQLDAQETGLRAQLLTTRRELAQLETEIGTRREQIRLARETLERLQQLEGERYVSQLQIKQQESVVLAQVGEMQVLQRQATATGRIIAQLEQALAELPAQRTATDAGHARELAVLEQEQLETRARGELVLTAAVDGVVTAQLAKPGQAVQAGQPLLSVLPADSPLEAELLVPSRAIAFIEPGDSVLLRYQAYPYQKFGHYRGRVGRISRSTLAGGELPATSSAGGQVEPFYRVTVSLAAQEVMAYGRPEPLRPGMLLEADILGEKRRLIEWLLEPVYSVKGRVSADRRSQELPGGIPAVAQEAPLRAEGVHDNEISIQYGAATGSRRCRRAIRHGAGIEGLQHQQLPG</sequence>
<dbReference type="EMBL" id="CP002446">
    <property type="protein sequence ID" value="ADV27779.1"/>
    <property type="molecule type" value="Genomic_DNA"/>
</dbReference>
<evidence type="ECO:0000259" key="3">
    <source>
        <dbReference type="Pfam" id="PF26002"/>
    </source>
</evidence>
<dbReference type="Pfam" id="PF26002">
    <property type="entry name" value="Beta-barrel_AprE"/>
    <property type="match status" value="1"/>
</dbReference>
<evidence type="ECO:0000256" key="1">
    <source>
        <dbReference type="SAM" id="Phobius"/>
    </source>
</evidence>
<keyword evidence="1" id="KW-0812">Transmembrane</keyword>
<dbReference type="PANTHER" id="PTHR30386">
    <property type="entry name" value="MEMBRANE FUSION SUBUNIT OF EMRAB-TOLC MULTIDRUG EFFLUX PUMP"/>
    <property type="match status" value="1"/>
</dbReference>
<reference evidence="4 5" key="1">
    <citation type="submission" date="2011-01" db="EMBL/GenBank/DDBJ databases">
        <title>Complete sequence of Pseudoxanthomonas suwonensis 11-1.</title>
        <authorList>
            <consortium name="US DOE Joint Genome Institute"/>
            <person name="Lucas S."/>
            <person name="Copeland A."/>
            <person name="Lapidus A."/>
            <person name="Cheng J.-F."/>
            <person name="Goodwin L."/>
            <person name="Pitluck S."/>
            <person name="Teshima H."/>
            <person name="Detter J.C."/>
            <person name="Han C."/>
            <person name="Tapia R."/>
            <person name="Land M."/>
            <person name="Hauser L."/>
            <person name="Kyrpides N."/>
            <person name="Ivanova N."/>
            <person name="Ovchinnikova G."/>
            <person name="Siebers A.K."/>
            <person name="Allgaier M."/>
            <person name="Thelen M.P."/>
            <person name="Hugenholtz P."/>
            <person name="Gladden J."/>
            <person name="Woyke T."/>
        </authorList>
    </citation>
    <scope>NUCLEOTIDE SEQUENCE [LARGE SCALE GENOMIC DNA]</scope>
    <source>
        <strain evidence="5">11-1</strain>
    </source>
</reference>
<accession>E6WU59</accession>
<keyword evidence="5" id="KW-1185">Reference proteome</keyword>
<dbReference type="STRING" id="743721.Psesu_1942"/>
<gene>
    <name evidence="4" type="ordered locus">Psesu_1942</name>
</gene>
<feature type="transmembrane region" description="Helical" evidence="1">
    <location>
        <begin position="28"/>
        <end position="50"/>
    </location>
</feature>
<dbReference type="PANTHER" id="PTHR30386:SF28">
    <property type="entry name" value="EXPORTED PROTEIN"/>
    <property type="match status" value="1"/>
</dbReference>
<protein>
    <submittedName>
        <fullName evidence="4">Biotin/lipoyl attachment domain-containing protein</fullName>
    </submittedName>
</protein>
<evidence type="ECO:0000313" key="4">
    <source>
        <dbReference type="EMBL" id="ADV27779.1"/>
    </source>
</evidence>
<dbReference type="Gene3D" id="2.40.30.170">
    <property type="match status" value="1"/>
</dbReference>
<keyword evidence="1" id="KW-0472">Membrane</keyword>
<dbReference type="HOGENOM" id="CLU_023976_4_2_6"/>
<dbReference type="InterPro" id="IPR011053">
    <property type="entry name" value="Single_hybrid_motif"/>
</dbReference>
<dbReference type="InterPro" id="IPR058790">
    <property type="entry name" value="BSH_CusB"/>
</dbReference>
<dbReference type="Pfam" id="PF25919">
    <property type="entry name" value="BSH_CusB"/>
    <property type="match status" value="1"/>
</dbReference>
<dbReference type="KEGG" id="psu:Psesu_1942"/>
<dbReference type="PRINTS" id="PR01490">
    <property type="entry name" value="RTXTOXIND"/>
</dbReference>
<name>E6WU59_PSEUU</name>
<evidence type="ECO:0000259" key="2">
    <source>
        <dbReference type="Pfam" id="PF25919"/>
    </source>
</evidence>
<evidence type="ECO:0000313" key="5">
    <source>
        <dbReference type="Proteomes" id="UP000008632"/>
    </source>
</evidence>
<dbReference type="eggNOG" id="COG0845">
    <property type="taxonomic scope" value="Bacteria"/>
</dbReference>
<dbReference type="InterPro" id="IPR050739">
    <property type="entry name" value="MFP"/>
</dbReference>
<dbReference type="OrthoDB" id="9775513at2"/>
<proteinExistence type="predicted"/>
<dbReference type="Proteomes" id="UP000008632">
    <property type="component" value="Chromosome"/>
</dbReference>
<organism evidence="4 5">
    <name type="scientific">Pseudoxanthomonas suwonensis (strain 11-1)</name>
    <dbReference type="NCBI Taxonomy" id="743721"/>
    <lineage>
        <taxon>Bacteria</taxon>
        <taxon>Pseudomonadati</taxon>
        <taxon>Pseudomonadota</taxon>
        <taxon>Gammaproteobacteria</taxon>
        <taxon>Lysobacterales</taxon>
        <taxon>Lysobacteraceae</taxon>
        <taxon>Pseudoxanthomonas</taxon>
    </lineage>
</organism>
<dbReference type="InterPro" id="IPR058982">
    <property type="entry name" value="Beta-barrel_AprE"/>
</dbReference>